<protein>
    <recommendedName>
        <fullName evidence="4">Glycosyltransferase RgtA/B/C/D-like domain-containing protein</fullName>
    </recommendedName>
</protein>
<dbReference type="EMBL" id="BAABHA010000010">
    <property type="protein sequence ID" value="GAA4387435.1"/>
    <property type="molecule type" value="Genomic_DNA"/>
</dbReference>
<gene>
    <name evidence="2" type="ORF">GCM10023186_33080</name>
</gene>
<name>A0ABP8J9S3_9BACT</name>
<accession>A0ABP8J9S3</accession>
<keyword evidence="1" id="KW-1133">Transmembrane helix</keyword>
<dbReference type="Proteomes" id="UP001500454">
    <property type="component" value="Unassembled WGS sequence"/>
</dbReference>
<evidence type="ECO:0000256" key="1">
    <source>
        <dbReference type="SAM" id="Phobius"/>
    </source>
</evidence>
<keyword evidence="1" id="KW-0812">Transmembrane</keyword>
<feature type="transmembrane region" description="Helical" evidence="1">
    <location>
        <begin position="396"/>
        <end position="416"/>
    </location>
</feature>
<evidence type="ECO:0000313" key="2">
    <source>
        <dbReference type="EMBL" id="GAA4387435.1"/>
    </source>
</evidence>
<feature type="transmembrane region" description="Helical" evidence="1">
    <location>
        <begin position="203"/>
        <end position="233"/>
    </location>
</feature>
<keyword evidence="3" id="KW-1185">Reference proteome</keyword>
<evidence type="ECO:0008006" key="4">
    <source>
        <dbReference type="Google" id="ProtNLM"/>
    </source>
</evidence>
<feature type="transmembrane region" description="Helical" evidence="1">
    <location>
        <begin position="331"/>
        <end position="352"/>
    </location>
</feature>
<dbReference type="RefSeq" id="WP_345226095.1">
    <property type="nucleotide sequence ID" value="NZ_BAABHA010000010.1"/>
</dbReference>
<proteinExistence type="predicted"/>
<comment type="caution">
    <text evidence="2">The sequence shown here is derived from an EMBL/GenBank/DDBJ whole genome shotgun (WGS) entry which is preliminary data.</text>
</comment>
<sequence length="425" mass="46816">MKLLLILGGNALVLLALWRWLQSQRRVPKLGHFVLPTLAVRLISGALSAASPSADAVYFQLWARRFTRQLWEEPGQWLQTLISDEFHFAGNHLVFHGYSNTLFLIKVLSALNLFSGGSALLNALYLSLASFVGCWYLVRVLSQLFPGTRGAGIGALLLWPSALYWSTGITKESLLLASGTGLLAVTLWLLYGPPQPGRWRLVLAAMVLAVVQFKMRFFFGGALFAALAGLAVVRFAQQLGLARRRWVQAAVFAAVLLSGAWLASEITPVFRFNKFASQLTRTYSSLQEKSLGRPHIALPHLAPTAGSIALYTPKAVASALFRPFIWEGDSVFYGIAALENLLLLLLTGLAVWDVLRGRAAPLPFAVVLSLLIYCFLLATLLGLSTPNLGTLSRYRAPWLALYVYVLLSQHTASSWARRFRLFGIE</sequence>
<feature type="transmembrane region" description="Helical" evidence="1">
    <location>
        <begin position="150"/>
        <end position="167"/>
    </location>
</feature>
<keyword evidence="1" id="KW-0472">Membrane</keyword>
<reference evidence="3" key="1">
    <citation type="journal article" date="2019" name="Int. J. Syst. Evol. Microbiol.">
        <title>The Global Catalogue of Microorganisms (GCM) 10K type strain sequencing project: providing services to taxonomists for standard genome sequencing and annotation.</title>
        <authorList>
            <consortium name="The Broad Institute Genomics Platform"/>
            <consortium name="The Broad Institute Genome Sequencing Center for Infectious Disease"/>
            <person name="Wu L."/>
            <person name="Ma J."/>
        </authorList>
    </citation>
    <scope>NUCLEOTIDE SEQUENCE [LARGE SCALE GENOMIC DNA]</scope>
    <source>
        <strain evidence="3">JCM 17924</strain>
    </source>
</reference>
<evidence type="ECO:0000313" key="3">
    <source>
        <dbReference type="Proteomes" id="UP001500454"/>
    </source>
</evidence>
<feature type="transmembrane region" description="Helical" evidence="1">
    <location>
        <begin position="364"/>
        <end position="384"/>
    </location>
</feature>
<feature type="transmembrane region" description="Helical" evidence="1">
    <location>
        <begin position="174"/>
        <end position="191"/>
    </location>
</feature>
<organism evidence="2 3">
    <name type="scientific">Hymenobacter koreensis</name>
    <dbReference type="NCBI Taxonomy" id="1084523"/>
    <lineage>
        <taxon>Bacteria</taxon>
        <taxon>Pseudomonadati</taxon>
        <taxon>Bacteroidota</taxon>
        <taxon>Cytophagia</taxon>
        <taxon>Cytophagales</taxon>
        <taxon>Hymenobacteraceae</taxon>
        <taxon>Hymenobacter</taxon>
    </lineage>
</organism>
<feature type="transmembrane region" description="Helical" evidence="1">
    <location>
        <begin position="245"/>
        <end position="263"/>
    </location>
</feature>